<dbReference type="AlphaFoldDB" id="A0A1L8FEH9"/>
<dbReference type="OrthoDB" id="10003408at2759"/>
<dbReference type="Bgee" id="108697396">
    <property type="expression patterns" value="Expressed in testis"/>
</dbReference>
<evidence type="ECO:0000313" key="4">
    <source>
        <dbReference type="Xenbase" id="XB-GENE-17346256"/>
    </source>
</evidence>
<dbReference type="GeneID" id="108697396"/>
<gene>
    <name evidence="3 4" type="primary">tex36.S</name>
</gene>
<dbReference type="CTD" id="108697396"/>
<dbReference type="KEGG" id="xla:108697396"/>
<evidence type="ECO:0000313" key="2">
    <source>
        <dbReference type="Proteomes" id="UP000186698"/>
    </source>
</evidence>
<name>A0A1L8FEH9_XENLA</name>
<dbReference type="Pfam" id="PF15115">
    <property type="entry name" value="HDNR"/>
    <property type="match status" value="1"/>
</dbReference>
<dbReference type="AGR" id="Xenbase:XB-GENE-17346256"/>
<evidence type="ECO:0000313" key="3">
    <source>
        <dbReference type="RefSeq" id="XP_018082893.1"/>
    </source>
</evidence>
<organism evidence="2 3">
    <name type="scientific">Xenopus laevis</name>
    <name type="common">African clawed frog</name>
    <dbReference type="NCBI Taxonomy" id="8355"/>
    <lineage>
        <taxon>Eukaryota</taxon>
        <taxon>Metazoa</taxon>
        <taxon>Chordata</taxon>
        <taxon>Craniata</taxon>
        <taxon>Vertebrata</taxon>
        <taxon>Euteleostomi</taxon>
        <taxon>Amphibia</taxon>
        <taxon>Batrachia</taxon>
        <taxon>Anura</taxon>
        <taxon>Pipoidea</taxon>
        <taxon>Pipidae</taxon>
        <taxon>Xenopodinae</taxon>
        <taxon>Xenopus</taxon>
        <taxon>Xenopus</taxon>
    </lineage>
</organism>
<dbReference type="PaxDb" id="8355-A0A1L8FEH9"/>
<sequence length="163" mass="19279">MPKGQFHNPSSKKDGIWFPHIGTSNTLPMTSTQEMFYRSKTAYREDRTLPFIQPTSVTTKTEVQKTYPYSFHDNRHLLQSSAEYFDSEFGRRKISSTNDQHTSHNFNFYCHDPPPKATSAWNGFTVYQTSYWEHQGPRQTFLRRYPKSHLEHCRAPDYYDAPR</sequence>
<evidence type="ECO:0000259" key="1">
    <source>
        <dbReference type="Pfam" id="PF15115"/>
    </source>
</evidence>
<reference evidence="3" key="1">
    <citation type="submission" date="2025-08" db="UniProtKB">
        <authorList>
            <consortium name="RefSeq"/>
        </authorList>
    </citation>
    <scope>IDENTIFICATION</scope>
    <source>
        <strain evidence="3">J_2021</strain>
        <tissue evidence="3">Erythrocytes</tissue>
    </source>
</reference>
<keyword evidence="2" id="KW-1185">Reference proteome</keyword>
<dbReference type="PANTHER" id="PTHR35440:SF1">
    <property type="entry name" value="TESTIS-EXPRESSED PROTEIN 36"/>
    <property type="match status" value="1"/>
</dbReference>
<dbReference type="STRING" id="8355.A0A1L8FEH9"/>
<dbReference type="OMA" id="SWFPHIG"/>
<dbReference type="Proteomes" id="UP000186698">
    <property type="component" value="Chromosome 7S"/>
</dbReference>
<accession>A0A1L8FEH9</accession>
<dbReference type="RefSeq" id="XP_018082893.1">
    <property type="nucleotide sequence ID" value="XM_018227404.2"/>
</dbReference>
<proteinExistence type="predicted"/>
<feature type="domain" description="Domain of unknown function with conserved HDNR motif" evidence="1">
    <location>
        <begin position="1"/>
        <end position="153"/>
    </location>
</feature>
<protein>
    <submittedName>
        <fullName evidence="3">Testis-expressed protein 36</fullName>
    </submittedName>
</protein>
<dbReference type="Xenbase" id="XB-GENE-17346256">
    <property type="gene designation" value="tex36.S"/>
</dbReference>
<dbReference type="PANTHER" id="PTHR35440">
    <property type="entry name" value="TESTIS-EXPRESSED PROTEIN 36"/>
    <property type="match status" value="1"/>
</dbReference>
<dbReference type="InterPro" id="IPR029369">
    <property type="entry name" value="HDNR"/>
</dbReference>